<name>A0A8S9YE93_9TREM</name>
<evidence type="ECO:0000313" key="3">
    <source>
        <dbReference type="EMBL" id="KAF7232245.1"/>
    </source>
</evidence>
<sequence length="575" mass="64450">MENISLQTENEALRSSFNSKCEALDILVSSVDLTSSEQQRGFEMLQASTCLKKDISRLQTELALANGTINANKLAYEARIQEMSARHTDLIQQLEATQTRMKQLVDENLNLLCRISASQKNNTSGNTSPPPSCPLPLTIHSPLIFDFASKKYSLTLDTLLNSFDTKCPDSPNNSVSDPATPTTFSESVCYSPDSSHRSEYNGSSLSPTSTTVFSPNQQQTSDAHGKMDSTLLNMSTFSETTQFAEPNCKCFTGAKSLYKCCSSNARLQNKLLRCSQQLFKEIRNVNDLKITVAAYQMALENQFKRHREQSRQLSVLLSYLPETLNSGNPSCIPSTKPSQKPSDKTQLLKQNTVPSSNEIRENLLNCLCQKLRQVILTLRENPAFPMPAGKSIDRNSFLSTVRQKSFRSQNMRSTKLKNRQRRFSSADELPTSQPSSPPLSSLGYFERSETGMQIRLAKSLIDLRERGPGSDIYIPKNPPAQFMQHRTSLSDRYRRKRANSKWAKSVIDSRPAWTRAHSLDVLAESAVISPLVLEDSFLNKKLSYTELLNDLLEKLNELDGLLVNRDLTSKLANSR</sequence>
<dbReference type="OrthoDB" id="6249140at2759"/>
<feature type="compositionally biased region" description="Polar residues" evidence="2">
    <location>
        <begin position="401"/>
        <end position="413"/>
    </location>
</feature>
<evidence type="ECO:0000313" key="4">
    <source>
        <dbReference type="Proteomes" id="UP000822476"/>
    </source>
</evidence>
<feature type="compositionally biased region" description="Low complexity" evidence="2">
    <location>
        <begin position="429"/>
        <end position="442"/>
    </location>
</feature>
<reference evidence="3" key="1">
    <citation type="submission" date="2019-07" db="EMBL/GenBank/DDBJ databases">
        <title>Annotation for the trematode Paragonimus miyazaki's.</title>
        <authorList>
            <person name="Choi Y.-J."/>
        </authorList>
    </citation>
    <scope>NUCLEOTIDE SEQUENCE</scope>
    <source>
        <strain evidence="3">Japan</strain>
    </source>
</reference>
<dbReference type="Proteomes" id="UP000822476">
    <property type="component" value="Unassembled WGS sequence"/>
</dbReference>
<keyword evidence="4" id="KW-1185">Reference proteome</keyword>
<keyword evidence="1" id="KW-0175">Coiled coil</keyword>
<accession>A0A8S9YE93</accession>
<feature type="compositionally biased region" description="Polar residues" evidence="2">
    <location>
        <begin position="200"/>
        <end position="222"/>
    </location>
</feature>
<feature type="region of interest" description="Disordered" evidence="2">
    <location>
        <begin position="167"/>
        <end position="224"/>
    </location>
</feature>
<evidence type="ECO:0000256" key="2">
    <source>
        <dbReference type="SAM" id="MobiDB-lite"/>
    </source>
</evidence>
<dbReference type="AlphaFoldDB" id="A0A8S9YE93"/>
<feature type="region of interest" description="Disordered" evidence="2">
    <location>
        <begin position="401"/>
        <end position="443"/>
    </location>
</feature>
<dbReference type="EMBL" id="JTDE01021961">
    <property type="protein sequence ID" value="KAF7232245.1"/>
    <property type="molecule type" value="Genomic_DNA"/>
</dbReference>
<evidence type="ECO:0000256" key="1">
    <source>
        <dbReference type="SAM" id="Coils"/>
    </source>
</evidence>
<proteinExistence type="predicted"/>
<feature type="compositionally biased region" description="Polar residues" evidence="2">
    <location>
        <begin position="167"/>
        <end position="188"/>
    </location>
</feature>
<organism evidence="3 4">
    <name type="scientific">Paragonimus skrjabini miyazakii</name>
    <dbReference type="NCBI Taxonomy" id="59628"/>
    <lineage>
        <taxon>Eukaryota</taxon>
        <taxon>Metazoa</taxon>
        <taxon>Spiralia</taxon>
        <taxon>Lophotrochozoa</taxon>
        <taxon>Platyhelminthes</taxon>
        <taxon>Trematoda</taxon>
        <taxon>Digenea</taxon>
        <taxon>Plagiorchiida</taxon>
        <taxon>Troglotremata</taxon>
        <taxon>Troglotrematidae</taxon>
        <taxon>Paragonimus</taxon>
    </lineage>
</organism>
<gene>
    <name evidence="3" type="ORF">EG68_09427</name>
</gene>
<comment type="caution">
    <text evidence="3">The sequence shown here is derived from an EMBL/GenBank/DDBJ whole genome shotgun (WGS) entry which is preliminary data.</text>
</comment>
<protein>
    <submittedName>
        <fullName evidence="3">Uncharacterized protein</fullName>
    </submittedName>
</protein>
<feature type="coiled-coil region" evidence="1">
    <location>
        <begin position="80"/>
        <end position="107"/>
    </location>
</feature>
<feature type="region of interest" description="Disordered" evidence="2">
    <location>
        <begin position="327"/>
        <end position="353"/>
    </location>
</feature>